<feature type="compositionally biased region" description="Basic and acidic residues" evidence="9">
    <location>
        <begin position="428"/>
        <end position="437"/>
    </location>
</feature>
<feature type="region of interest" description="Disordered" evidence="9">
    <location>
        <begin position="470"/>
        <end position="489"/>
    </location>
</feature>
<dbReference type="PANTHER" id="PTHR11079:SF179">
    <property type="entry name" value="TRNA(ADENINE(34)) DEAMINASE, CHLOROPLASTIC"/>
    <property type="match status" value="1"/>
</dbReference>
<reference evidence="11 12" key="1">
    <citation type="journal article" date="2017" name="Plant Biotechnol. J.">
        <title>A comprehensive draft genome sequence for lupin (Lupinus angustifolius), an emerging health food: insights into plant-microbe interactions and legume evolution.</title>
        <authorList>
            <person name="Hane J.K."/>
            <person name="Ming Y."/>
            <person name="Kamphuis L.G."/>
            <person name="Nelson M.N."/>
            <person name="Garg G."/>
            <person name="Atkins C.A."/>
            <person name="Bayer P.E."/>
            <person name="Bravo A."/>
            <person name="Bringans S."/>
            <person name="Cannon S."/>
            <person name="Edwards D."/>
            <person name="Foley R."/>
            <person name="Gao L.L."/>
            <person name="Harrison M.J."/>
            <person name="Huang W."/>
            <person name="Hurgobin B."/>
            <person name="Li S."/>
            <person name="Liu C.W."/>
            <person name="McGrath A."/>
            <person name="Morahan G."/>
            <person name="Murray J."/>
            <person name="Weller J."/>
            <person name="Jian J."/>
            <person name="Singh K.B."/>
        </authorList>
    </citation>
    <scope>NUCLEOTIDE SEQUENCE [LARGE SCALE GENOMIC DNA]</scope>
    <source>
        <strain evidence="12">cv. Tanjil</strain>
        <tissue evidence="11">Whole plant</tissue>
    </source>
</reference>
<keyword evidence="12" id="KW-1185">Reference proteome</keyword>
<dbReference type="GO" id="GO:0046872">
    <property type="term" value="F:metal ion binding"/>
    <property type="evidence" value="ECO:0007669"/>
    <property type="project" value="UniProtKB-KW"/>
</dbReference>
<feature type="region of interest" description="Disordered" evidence="9">
    <location>
        <begin position="980"/>
        <end position="1055"/>
    </location>
</feature>
<evidence type="ECO:0000313" key="12">
    <source>
        <dbReference type="Proteomes" id="UP000188354"/>
    </source>
</evidence>
<evidence type="ECO:0000256" key="3">
    <source>
        <dbReference type="ARBA" id="ARBA00012740"/>
    </source>
</evidence>
<dbReference type="Pfam" id="PF00383">
    <property type="entry name" value="dCMP_cyt_deam_1"/>
    <property type="match status" value="1"/>
</dbReference>
<feature type="compositionally biased region" description="Polar residues" evidence="9">
    <location>
        <begin position="989"/>
        <end position="1002"/>
    </location>
</feature>
<sequence length="1489" mass="165921">MYNAYFSSTIYAVRCKESFTLSSNGYSNLWYERTPSRCSSRCGCCDFCSLSTYRVPVKSSLLSGLRQSTLIQLPPSRRMILGGGDLYFSRLPSFELQKNCYEINCSFNERTVCNTSRRILKGRHLVAASRKGREACHSFDSDDVESILSLLSEEADKDACDIKLKNVSSSKRMEAKKKRNNVSKERKLSLVKKVETEKKGFLKQHEVATTDLRREDEKSNKEKEAFTKSENHRKQKDVSSSSFYSHSSGVFVSDLEVQDKHDLEELSVGYEKDAVKHVEVKGTGELNRQRDDSKKLHGVSNQERTAFGADINWNLRKKSEKKLTNVTMQETISTKEHQDKHSTAVRTHEPSHGKASISEKQVRSEEDNSSFLKDLDRRMEKAYIKAGKIRKHQSTDTQKADSEVESTLSSQKRQSGREGNLEISETLLQERSDEHKKFVGSTSTKGNETLKSKMFSGREENLEISETRLRETQDERRKFGGSTSPTRKDVINRNSRKYMGESKVEDTERTLNTRMNNLGEKKISILSSGQGIEEQKHQKGKKFGYEVESTLSSQKTQSGREGNLEISETLLQERRDEHKKFVGSTSTTGNETLKSKKAFSGREESLETSETLLRETRDECRKFGGSTSTTGKDVINRNSQKYMGESKVEDTERTLNTRMKNLGAKKISILSSVQGIEEQKHQNGEKTITQAKERRKFQQFSEVSQVHESKVEDTSTVKSRTRINDWEGNSNLSTDTRGTRRQTDKMTNQSIQHGKGSEHVITLSEGYASDEKQVSTSQGSFGKVRFIPKSKSTKVVKTRESSRQTDERIANFDLHTEDQRPRNLSISDETASREEARFHGSQDLVSEAGKHVKFAEGGEQSSPLMSFRSSFGLMGRDTKHIELTAGVASTGIIVESSDRGSSTLYDNSGRSSVLLSGSYSTDGTDQAYSKPSNIIALEGATGSADRLQKSPKQFVGEHVERIRHEVTTSEMEEMEVTGTKLAIEDEGNQIDSSRRQGPQNDSQPKEHGSNRSSGVHGTEGPSVEMLDANEPSTKQSLVAGEPKISKDTEKTIVSRTGRSMWSMFGDLVRLGWGTPAGSSTSAGRSSESKLSNKSGSETRFSGQEHEETSKSNVIKETGVLPQIISSDRSKVSTPYTQSVGEVSDTKKQKDKGKHLEVGSSSPSTFGSGSTSVGASYVSGEANANWSDDGKELKVTTSGIKNVELPVLLPARGPPVVGEIVNIGGSDMPGTESVVPIKEPVAPVQSVSSGLGKKNGELMQRKFQQSKQVLRDRFDDWEEAYQLEFEQRRMDEMFMKEALLEAKKAADAWEVPVGAVLVQDGKIIARGSNLVEELRDSTAHAEMICIREASNLLRTWRLSDSILYVTLEPCPMCAGAILQARIDTVVWGAPNKLLGADGSWIRLFPDGGESSSEPRDIPPAPVHPFHPKIKIRRGVLAAECADVMQQFFQLRRRKKKEESSNDPSSLAVTHHHPSKFIDKINDIFHVMFCL</sequence>
<comment type="catalytic activity">
    <reaction evidence="8">
        <text>adenosine(34) in tRNA + H2O + H(+) = inosine(34) in tRNA + NH4(+)</text>
        <dbReference type="Rhea" id="RHEA:43168"/>
        <dbReference type="Rhea" id="RHEA-COMP:10373"/>
        <dbReference type="Rhea" id="RHEA-COMP:10374"/>
        <dbReference type="ChEBI" id="CHEBI:15377"/>
        <dbReference type="ChEBI" id="CHEBI:15378"/>
        <dbReference type="ChEBI" id="CHEBI:28938"/>
        <dbReference type="ChEBI" id="CHEBI:74411"/>
        <dbReference type="ChEBI" id="CHEBI:82852"/>
        <dbReference type="EC" id="3.5.4.33"/>
    </reaction>
</comment>
<feature type="region of interest" description="Disordered" evidence="9">
    <location>
        <begin position="331"/>
        <end position="449"/>
    </location>
</feature>
<evidence type="ECO:0000256" key="2">
    <source>
        <dbReference type="ARBA" id="ARBA00011738"/>
    </source>
</evidence>
<feature type="domain" description="CMP/dCMP-type deaminase" evidence="10">
    <location>
        <begin position="1288"/>
        <end position="1410"/>
    </location>
</feature>
<dbReference type="SUPFAM" id="SSF53927">
    <property type="entry name" value="Cytidine deaminase-like"/>
    <property type="match status" value="1"/>
</dbReference>
<dbReference type="GO" id="GO:0052717">
    <property type="term" value="F:tRNA-specific adenosine-34 deaminase activity"/>
    <property type="evidence" value="ECO:0007669"/>
    <property type="project" value="UniProtKB-EC"/>
</dbReference>
<evidence type="ECO:0000313" key="11">
    <source>
        <dbReference type="EMBL" id="OIW04645.1"/>
    </source>
</evidence>
<keyword evidence="7" id="KW-0862">Zinc</keyword>
<gene>
    <name evidence="11" type="ORF">TanjilG_07780</name>
</gene>
<dbReference type="PROSITE" id="PS51747">
    <property type="entry name" value="CYT_DCMP_DEAMINASES_2"/>
    <property type="match status" value="1"/>
</dbReference>
<keyword evidence="5" id="KW-0479">Metal-binding</keyword>
<evidence type="ECO:0000256" key="5">
    <source>
        <dbReference type="ARBA" id="ARBA00022723"/>
    </source>
</evidence>
<accession>A0A1J7HSC5</accession>
<dbReference type="InterPro" id="IPR002125">
    <property type="entry name" value="CMP_dCMP_dom"/>
</dbReference>
<dbReference type="STRING" id="3871.A0A1J7HSC5"/>
<dbReference type="Proteomes" id="UP000188354">
    <property type="component" value="Chromosome LG09"/>
</dbReference>
<dbReference type="Gene3D" id="3.40.140.10">
    <property type="entry name" value="Cytidine Deaminase, domain 2"/>
    <property type="match status" value="1"/>
</dbReference>
<evidence type="ECO:0000259" key="10">
    <source>
        <dbReference type="PROSITE" id="PS51747"/>
    </source>
</evidence>
<evidence type="ECO:0000256" key="7">
    <source>
        <dbReference type="ARBA" id="ARBA00022833"/>
    </source>
</evidence>
<organism evidence="11 12">
    <name type="scientific">Lupinus angustifolius</name>
    <name type="common">Narrow-leaved blue lupine</name>
    <dbReference type="NCBI Taxonomy" id="3871"/>
    <lineage>
        <taxon>Eukaryota</taxon>
        <taxon>Viridiplantae</taxon>
        <taxon>Streptophyta</taxon>
        <taxon>Embryophyta</taxon>
        <taxon>Tracheophyta</taxon>
        <taxon>Spermatophyta</taxon>
        <taxon>Magnoliopsida</taxon>
        <taxon>eudicotyledons</taxon>
        <taxon>Gunneridae</taxon>
        <taxon>Pentapetalae</taxon>
        <taxon>rosids</taxon>
        <taxon>fabids</taxon>
        <taxon>Fabales</taxon>
        <taxon>Fabaceae</taxon>
        <taxon>Papilionoideae</taxon>
        <taxon>50 kb inversion clade</taxon>
        <taxon>genistoids sensu lato</taxon>
        <taxon>core genistoids</taxon>
        <taxon>Genisteae</taxon>
        <taxon>Lupinus</taxon>
    </lineage>
</organism>
<name>A0A1J7HSC5_LUPAN</name>
<evidence type="ECO:0000256" key="6">
    <source>
        <dbReference type="ARBA" id="ARBA00022801"/>
    </source>
</evidence>
<dbReference type="InterPro" id="IPR028883">
    <property type="entry name" value="tRNA_aden_deaminase"/>
</dbReference>
<keyword evidence="6" id="KW-0378">Hydrolase</keyword>
<dbReference type="GO" id="GO:0002100">
    <property type="term" value="P:tRNA wobble adenosine to inosine editing"/>
    <property type="evidence" value="ECO:0007669"/>
    <property type="project" value="InterPro"/>
</dbReference>
<comment type="subunit">
    <text evidence="2">Homodimer.</text>
</comment>
<comment type="cofactor">
    <cofactor evidence="1">
        <name>Zn(2+)</name>
        <dbReference type="ChEBI" id="CHEBI:29105"/>
    </cofactor>
</comment>
<feature type="region of interest" description="Disordered" evidence="9">
    <location>
        <begin position="1076"/>
        <end position="1168"/>
    </location>
</feature>
<dbReference type="OrthoDB" id="408702at2759"/>
<evidence type="ECO:0000256" key="4">
    <source>
        <dbReference type="ARBA" id="ARBA00022694"/>
    </source>
</evidence>
<dbReference type="GO" id="GO:0009507">
    <property type="term" value="C:chloroplast"/>
    <property type="evidence" value="ECO:0007669"/>
    <property type="project" value="TreeGrafter"/>
</dbReference>
<feature type="region of interest" description="Disordered" evidence="9">
    <location>
        <begin position="206"/>
        <end position="244"/>
    </location>
</feature>
<evidence type="ECO:0000256" key="9">
    <source>
        <dbReference type="SAM" id="MobiDB-lite"/>
    </source>
</evidence>
<evidence type="ECO:0000256" key="1">
    <source>
        <dbReference type="ARBA" id="ARBA00001947"/>
    </source>
</evidence>
<protein>
    <recommendedName>
        <fullName evidence="3">tRNA(adenine(34)) deaminase</fullName>
        <ecNumber evidence="3">3.5.4.33</ecNumber>
    </recommendedName>
</protein>
<feature type="compositionally biased region" description="Basic and acidic residues" evidence="9">
    <location>
        <begin position="206"/>
        <end position="232"/>
    </location>
</feature>
<dbReference type="InterPro" id="IPR016193">
    <property type="entry name" value="Cytidine_deaminase-like"/>
</dbReference>
<dbReference type="HAMAP" id="MF_00972">
    <property type="entry name" value="tRNA_aden_deaminase"/>
    <property type="match status" value="1"/>
</dbReference>
<dbReference type="EMBL" id="CM007369">
    <property type="protein sequence ID" value="OIW04645.1"/>
    <property type="molecule type" value="Genomic_DNA"/>
</dbReference>
<dbReference type="CDD" id="cd01285">
    <property type="entry name" value="nucleoside_deaminase"/>
    <property type="match status" value="1"/>
</dbReference>
<feature type="compositionally biased region" description="Basic and acidic residues" evidence="9">
    <location>
        <begin position="1043"/>
        <end position="1052"/>
    </location>
</feature>
<feature type="compositionally biased region" description="Polar residues" evidence="9">
    <location>
        <begin position="1123"/>
        <end position="1140"/>
    </location>
</feature>
<dbReference type="PANTHER" id="PTHR11079">
    <property type="entry name" value="CYTOSINE DEAMINASE FAMILY MEMBER"/>
    <property type="match status" value="1"/>
</dbReference>
<dbReference type="OMA" id="IQQDWRK"/>
<dbReference type="EC" id="3.5.4.33" evidence="3"/>
<feature type="compositionally biased region" description="Low complexity" evidence="9">
    <location>
        <begin position="1157"/>
        <end position="1168"/>
    </location>
</feature>
<dbReference type="FunFam" id="3.40.140.10:FF:000005">
    <property type="entry name" value="tRNA-specific adenosine deaminase"/>
    <property type="match status" value="1"/>
</dbReference>
<feature type="compositionally biased region" description="Low complexity" evidence="9">
    <location>
        <begin position="1076"/>
        <end position="1097"/>
    </location>
</feature>
<evidence type="ECO:0000256" key="8">
    <source>
        <dbReference type="ARBA" id="ARBA00048045"/>
    </source>
</evidence>
<feature type="compositionally biased region" description="Polar residues" evidence="9">
    <location>
        <begin position="583"/>
        <end position="592"/>
    </location>
</feature>
<keyword evidence="4" id="KW-0819">tRNA processing</keyword>
<feature type="compositionally biased region" description="Polar residues" evidence="9">
    <location>
        <begin position="727"/>
        <end position="736"/>
    </location>
</feature>
<feature type="region of interest" description="Disordered" evidence="9">
    <location>
        <begin position="582"/>
        <end position="610"/>
    </location>
</feature>
<dbReference type="Gramene" id="OIW04645">
    <property type="protein sequence ID" value="OIW04645"/>
    <property type="gene ID" value="TanjilG_07780"/>
</dbReference>
<feature type="compositionally biased region" description="Basic and acidic residues" evidence="9">
    <location>
        <begin position="333"/>
        <end position="352"/>
    </location>
</feature>
<proteinExistence type="inferred from homology"/>
<feature type="region of interest" description="Disordered" evidence="9">
    <location>
        <begin position="725"/>
        <end position="756"/>
    </location>
</feature>
<feature type="compositionally biased region" description="Basic and acidic residues" evidence="9">
    <location>
        <begin position="373"/>
        <end position="383"/>
    </location>
</feature>